<dbReference type="CDD" id="cd16935">
    <property type="entry name" value="HATPase_AgrC-ComD-like"/>
    <property type="match status" value="1"/>
</dbReference>
<keyword evidence="1" id="KW-0812">Transmembrane</keyword>
<dbReference type="InterPro" id="IPR036890">
    <property type="entry name" value="HATPase_C_sf"/>
</dbReference>
<organism evidence="3 4">
    <name type="scientific">Vagococcus silagei</name>
    <dbReference type="NCBI Taxonomy" id="2508885"/>
    <lineage>
        <taxon>Bacteria</taxon>
        <taxon>Bacillati</taxon>
        <taxon>Bacillota</taxon>
        <taxon>Bacilli</taxon>
        <taxon>Lactobacillales</taxon>
        <taxon>Enterococcaceae</taxon>
        <taxon>Vagococcus</taxon>
    </lineage>
</organism>
<dbReference type="AlphaFoldDB" id="A0A4S3B5R9"/>
<keyword evidence="1" id="KW-1133">Transmembrane helix</keyword>
<evidence type="ECO:0000313" key="4">
    <source>
        <dbReference type="Proteomes" id="UP000310506"/>
    </source>
</evidence>
<reference evidence="3 4" key="1">
    <citation type="submission" date="2019-01" db="EMBL/GenBank/DDBJ databases">
        <title>Vagococcus silagei sp. nov. isolated from brewer's grain.</title>
        <authorList>
            <person name="Guu J.-R."/>
        </authorList>
    </citation>
    <scope>NUCLEOTIDE SEQUENCE [LARGE SCALE GENOMIC DNA]</scope>
    <source>
        <strain evidence="3 4">2B-2</strain>
    </source>
</reference>
<feature type="transmembrane region" description="Helical" evidence="1">
    <location>
        <begin position="192"/>
        <end position="211"/>
    </location>
</feature>
<keyword evidence="1" id="KW-0472">Membrane</keyword>
<dbReference type="Pfam" id="PF14501">
    <property type="entry name" value="HATPase_c_5"/>
    <property type="match status" value="1"/>
</dbReference>
<feature type="transmembrane region" description="Helical" evidence="1">
    <location>
        <begin position="162"/>
        <end position="180"/>
    </location>
</feature>
<feature type="transmembrane region" description="Helical" evidence="1">
    <location>
        <begin position="91"/>
        <end position="110"/>
    </location>
</feature>
<feature type="transmembrane region" description="Helical" evidence="1">
    <location>
        <begin position="59"/>
        <end position="79"/>
    </location>
</feature>
<keyword evidence="3" id="KW-0547">Nucleotide-binding</keyword>
<feature type="transmembrane region" description="Helical" evidence="1">
    <location>
        <begin position="122"/>
        <end position="142"/>
    </location>
</feature>
<gene>
    <name evidence="3" type="ORF">ESZ54_01390</name>
</gene>
<dbReference type="Gene3D" id="3.30.565.10">
    <property type="entry name" value="Histidine kinase-like ATPase, C-terminal domain"/>
    <property type="match status" value="1"/>
</dbReference>
<keyword evidence="3" id="KW-0067">ATP-binding</keyword>
<accession>A0A4S3B5R9</accession>
<comment type="caution">
    <text evidence="3">The sequence shown here is derived from an EMBL/GenBank/DDBJ whole genome shotgun (WGS) entry which is preliminary data.</text>
</comment>
<dbReference type="SUPFAM" id="SSF55874">
    <property type="entry name" value="ATPase domain of HSP90 chaperone/DNA topoisomerase II/histidine kinase"/>
    <property type="match status" value="1"/>
</dbReference>
<keyword evidence="4" id="KW-1185">Reference proteome</keyword>
<evidence type="ECO:0000313" key="3">
    <source>
        <dbReference type="EMBL" id="THB62232.1"/>
    </source>
</evidence>
<proteinExistence type="predicted"/>
<dbReference type="GO" id="GO:0005524">
    <property type="term" value="F:ATP binding"/>
    <property type="evidence" value="ECO:0007669"/>
    <property type="project" value="UniProtKB-KW"/>
</dbReference>
<protein>
    <submittedName>
        <fullName evidence="3">ATP-binding protein</fullName>
    </submittedName>
</protein>
<evidence type="ECO:0000259" key="2">
    <source>
        <dbReference type="Pfam" id="PF14501"/>
    </source>
</evidence>
<feature type="transmembrane region" description="Helical" evidence="1">
    <location>
        <begin position="35"/>
        <end position="53"/>
    </location>
</feature>
<feature type="domain" description="Sensor histidine kinase NatK-like C-terminal" evidence="2">
    <location>
        <begin position="328"/>
        <end position="432"/>
    </location>
</feature>
<dbReference type="EMBL" id="SDGV01000002">
    <property type="protein sequence ID" value="THB62232.1"/>
    <property type="molecule type" value="Genomic_DNA"/>
</dbReference>
<sequence>MEHLPDIPRSLTALAEWLSCAIIIFQTTKTMRKKIVFLTLPLMGIGQLLLQLWVDSWPLTLWILGMLVNFGWMYLTLIVCTKHGFLSNTYLVCKSFIFAELIASLAWQIYSFFILPRFLDNLIIQSLTMLGLYLLFIGIYILFNRKHTLEFILKDLRHRDIFISLLTALIIFSVSNLGFLLSQTNYPLGDGFTIFTFRALINLAGLLILFIQENTRSEVYLRDELKAINHVLQSQYEQYESYRESNQLIHQKFHDLKHQIDIIQMEVDSEKQKDYIEQLKKDIRLYQSPIKTGNAIMDTILTRKNMFCMQNKITLTSLADGKLLDFIEVMDLSSLIGNSLDNAIESVMLQKEPEKRLIQLQVVKKNQFVLFQLKNYSETTLNFNDGLPVTTKKNTEKHGYGLKSISYIVTKYQGTLSITHQDNWFVLTILFPIANT</sequence>
<evidence type="ECO:0000256" key="1">
    <source>
        <dbReference type="SAM" id="Phobius"/>
    </source>
</evidence>
<name>A0A4S3B5R9_9ENTE</name>
<dbReference type="Proteomes" id="UP000310506">
    <property type="component" value="Unassembled WGS sequence"/>
</dbReference>
<dbReference type="OrthoDB" id="9813149at2"/>
<dbReference type="InterPro" id="IPR032834">
    <property type="entry name" value="NatK-like_C"/>
</dbReference>